<gene>
    <name evidence="1" type="ORF">METZ01_LOCUS236032</name>
</gene>
<dbReference type="EMBL" id="UINC01059591">
    <property type="protein sequence ID" value="SVB83178.1"/>
    <property type="molecule type" value="Genomic_DNA"/>
</dbReference>
<reference evidence="1" key="1">
    <citation type="submission" date="2018-05" db="EMBL/GenBank/DDBJ databases">
        <authorList>
            <person name="Lanie J.A."/>
            <person name="Ng W.-L."/>
            <person name="Kazmierczak K.M."/>
            <person name="Andrzejewski T.M."/>
            <person name="Davidsen T.M."/>
            <person name="Wayne K.J."/>
            <person name="Tettelin H."/>
            <person name="Glass J.I."/>
            <person name="Rusch D."/>
            <person name="Podicherti R."/>
            <person name="Tsui H.-C.T."/>
            <person name="Winkler M.E."/>
        </authorList>
    </citation>
    <scope>NUCLEOTIDE SEQUENCE</scope>
</reference>
<feature type="non-terminal residue" evidence="1">
    <location>
        <position position="48"/>
    </location>
</feature>
<sequence>MKSNINTAATWIVVLSAVNVALGYAGMDLTSYLGGLSGVWNAAVGLSG</sequence>
<evidence type="ECO:0000313" key="1">
    <source>
        <dbReference type="EMBL" id="SVB83178.1"/>
    </source>
</evidence>
<accession>A0A382H7A1</accession>
<organism evidence="1">
    <name type="scientific">marine metagenome</name>
    <dbReference type="NCBI Taxonomy" id="408172"/>
    <lineage>
        <taxon>unclassified sequences</taxon>
        <taxon>metagenomes</taxon>
        <taxon>ecological metagenomes</taxon>
    </lineage>
</organism>
<protein>
    <submittedName>
        <fullName evidence="1">Uncharacterized protein</fullName>
    </submittedName>
</protein>
<proteinExistence type="predicted"/>
<dbReference type="AlphaFoldDB" id="A0A382H7A1"/>
<name>A0A382H7A1_9ZZZZ</name>